<dbReference type="CDD" id="cd06433">
    <property type="entry name" value="GT_2_WfgS_like"/>
    <property type="match status" value="1"/>
</dbReference>
<dbReference type="Pfam" id="PF00535">
    <property type="entry name" value="Glycos_transf_2"/>
    <property type="match status" value="1"/>
</dbReference>
<reference evidence="2 3" key="1">
    <citation type="submission" date="2020-09" db="EMBL/GenBank/DDBJ databases">
        <title>Echinicola sp. CAU 1574 isolated from sand of Sido Beach.</title>
        <authorList>
            <person name="Kim W."/>
        </authorList>
    </citation>
    <scope>NUCLEOTIDE SEQUENCE [LARGE SCALE GENOMIC DNA]</scope>
    <source>
        <strain evidence="2 3">CAU 1574</strain>
    </source>
</reference>
<evidence type="ECO:0000313" key="2">
    <source>
        <dbReference type="EMBL" id="MBD8490081.1"/>
    </source>
</evidence>
<feature type="domain" description="Glycosyltransferase 2-like" evidence="1">
    <location>
        <begin position="4"/>
        <end position="136"/>
    </location>
</feature>
<dbReference type="SUPFAM" id="SSF53448">
    <property type="entry name" value="Nucleotide-diphospho-sugar transferases"/>
    <property type="match status" value="1"/>
</dbReference>
<evidence type="ECO:0000259" key="1">
    <source>
        <dbReference type="Pfam" id="PF00535"/>
    </source>
</evidence>
<dbReference type="EMBL" id="JACYTQ010000005">
    <property type="protein sequence ID" value="MBD8490081.1"/>
    <property type="molecule type" value="Genomic_DNA"/>
</dbReference>
<protein>
    <submittedName>
        <fullName evidence="2">Glycosyltransferase</fullName>
    </submittedName>
</protein>
<dbReference type="InterPro" id="IPR001173">
    <property type="entry name" value="Glyco_trans_2-like"/>
</dbReference>
<dbReference type="PANTHER" id="PTHR22916">
    <property type="entry name" value="GLYCOSYLTRANSFERASE"/>
    <property type="match status" value="1"/>
</dbReference>
<dbReference type="RefSeq" id="WP_192010962.1">
    <property type="nucleotide sequence ID" value="NZ_JACYTQ010000005.1"/>
</dbReference>
<evidence type="ECO:0000313" key="3">
    <source>
        <dbReference type="Proteomes" id="UP000647133"/>
    </source>
</evidence>
<proteinExistence type="predicted"/>
<keyword evidence="3" id="KW-1185">Reference proteome</keyword>
<dbReference type="PANTHER" id="PTHR22916:SF3">
    <property type="entry name" value="UDP-GLCNAC:BETAGAL BETA-1,3-N-ACETYLGLUCOSAMINYLTRANSFERASE-LIKE PROTEIN 1"/>
    <property type="match status" value="1"/>
</dbReference>
<gene>
    <name evidence="2" type="ORF">IFO69_15090</name>
</gene>
<comment type="caution">
    <text evidence="2">The sequence shown here is derived from an EMBL/GenBank/DDBJ whole genome shotgun (WGS) entry which is preliminary data.</text>
</comment>
<dbReference type="Gene3D" id="3.90.550.10">
    <property type="entry name" value="Spore Coat Polysaccharide Biosynthesis Protein SpsA, Chain A"/>
    <property type="match status" value="1"/>
</dbReference>
<dbReference type="InterPro" id="IPR029044">
    <property type="entry name" value="Nucleotide-diphossugar_trans"/>
</dbReference>
<sequence length="259" mass="29846">MKVSIITVSYNSAKTLQDTIDSVGNQTYPNIEYIIVDGKSNDGTVEIIKKNNCTVSKWISERDKGLYDAMNKGIKMATGDIVGIINSDDFYSSSQSISAIVDAFKGHEVECVFADVEFVRPSNLNKTIRYYSSRNFAPWKFRFGYMPAHPTFFTFRKNFEKYDYYKTYYKIAADFELLTRFLLINKLSYHYIPMSIIKMRTGGVSTASLDSKIVINKESLIALRENGVRSNYLFLYSRYLTKVFSFFPQVKKMYSGKKN</sequence>
<accession>A0ABR9AMQ5</accession>
<name>A0ABR9AMQ5_9BACT</name>
<organism evidence="2 3">
    <name type="scientific">Echinicola arenosa</name>
    <dbReference type="NCBI Taxonomy" id="2774144"/>
    <lineage>
        <taxon>Bacteria</taxon>
        <taxon>Pseudomonadati</taxon>
        <taxon>Bacteroidota</taxon>
        <taxon>Cytophagia</taxon>
        <taxon>Cytophagales</taxon>
        <taxon>Cyclobacteriaceae</taxon>
        <taxon>Echinicola</taxon>
    </lineage>
</organism>
<dbReference type="Proteomes" id="UP000647133">
    <property type="component" value="Unassembled WGS sequence"/>
</dbReference>